<feature type="compositionally biased region" description="Polar residues" evidence="1">
    <location>
        <begin position="519"/>
        <end position="532"/>
    </location>
</feature>
<dbReference type="InterPro" id="IPR041495">
    <property type="entry name" value="Mub_B2"/>
</dbReference>
<evidence type="ECO:0000313" key="3">
    <source>
        <dbReference type="EMBL" id="MBS9335855.1"/>
    </source>
</evidence>
<dbReference type="Pfam" id="PF17966">
    <property type="entry name" value="Muc_B2"/>
    <property type="match status" value="1"/>
</dbReference>
<evidence type="ECO:0000259" key="2">
    <source>
        <dbReference type="Pfam" id="PF17966"/>
    </source>
</evidence>
<feature type="domain" description="Mub B2-like" evidence="2">
    <location>
        <begin position="377"/>
        <end position="472"/>
    </location>
</feature>
<keyword evidence="4" id="KW-1185">Reference proteome</keyword>
<protein>
    <recommendedName>
        <fullName evidence="2">Mub B2-like domain-containing protein</fullName>
    </recommendedName>
</protein>
<gene>
    <name evidence="3" type="ORF">G6R28_01215</name>
</gene>
<feature type="compositionally biased region" description="Low complexity" evidence="1">
    <location>
        <begin position="501"/>
        <end position="511"/>
    </location>
</feature>
<accession>A0ABS5QTL6</accession>
<feature type="compositionally biased region" description="Pro residues" evidence="1">
    <location>
        <begin position="478"/>
        <end position="489"/>
    </location>
</feature>
<evidence type="ECO:0000256" key="1">
    <source>
        <dbReference type="SAM" id="MobiDB-lite"/>
    </source>
</evidence>
<dbReference type="Gene3D" id="2.60.40.4300">
    <property type="match status" value="2"/>
</dbReference>
<feature type="region of interest" description="Disordered" evidence="1">
    <location>
        <begin position="464"/>
        <end position="532"/>
    </location>
</feature>
<dbReference type="RefSeq" id="WP_213792422.1">
    <property type="nucleotide sequence ID" value="NZ_JAAMFJ010000001.1"/>
</dbReference>
<dbReference type="Proteomes" id="UP000735205">
    <property type="component" value="Unassembled WGS sequence"/>
</dbReference>
<comment type="caution">
    <text evidence="3">The sequence shown here is derived from an EMBL/GenBank/DDBJ whole genome shotgun (WGS) entry which is preliminary data.</text>
</comment>
<organism evidence="3 4">
    <name type="scientific">Fructobacillus papyrifericola</name>
    <dbReference type="NCBI Taxonomy" id="2713172"/>
    <lineage>
        <taxon>Bacteria</taxon>
        <taxon>Bacillati</taxon>
        <taxon>Bacillota</taxon>
        <taxon>Bacilli</taxon>
        <taxon>Lactobacillales</taxon>
        <taxon>Lactobacillaceae</taxon>
        <taxon>Fructobacillus</taxon>
    </lineage>
</organism>
<reference evidence="3 4" key="1">
    <citation type="submission" date="2020-02" db="EMBL/GenBank/DDBJ databases">
        <title>Fructobacillus sp. isolated from paper mulberry of Taiwan.</title>
        <authorList>
            <person name="Lin S.-T."/>
        </authorList>
    </citation>
    <scope>NUCLEOTIDE SEQUENCE [LARGE SCALE GENOMIC DNA]</scope>
    <source>
        <strain evidence="3 4">M1-21</strain>
    </source>
</reference>
<evidence type="ECO:0000313" key="4">
    <source>
        <dbReference type="Proteomes" id="UP000735205"/>
    </source>
</evidence>
<dbReference type="EMBL" id="JAAMFJ010000001">
    <property type="protein sequence ID" value="MBS9335855.1"/>
    <property type="molecule type" value="Genomic_DNA"/>
</dbReference>
<name>A0ABS5QTL6_9LACO</name>
<proteinExistence type="predicted"/>
<sequence length="579" mass="61942">MLNNLKKNSTQLVNRKLLRKVKKNWVVVSVVTLGLLGSANVMTNQTVLPNTTTVSADNSDLGIFANEDFTFTSGTSLFQFGAAGTYSGTLSNAGIQFPSDLISKDDMNVTPVRTIHFRNYSDKNNPNAADIKTVTQNANELLTRYVTTNNARTALSGEGFGPFGLAANDGTGTTKASSDGLYHFDSLAIPTIEGYSNAVDANGNAISSVSAGSGSIATFDSIPNHKDYGTQWTASHHNTQNDVYVYLKNHQSTVNSNTANLPENIKDQLTKTVSRTVTLKGPKGENLGSQTLTATFSGSAEYDWNNNTLGNITWTEDGNAPSYSIPSQITNGNVTYSNPDSTSDVTLNDVSQNNNNVTVTYKTSKTPINANNADGHESDVVKTFKRTVHFVDTKGHQVKPDQVETVTFTREGDLDENGNFTATSNWQTNNDTFAKVDDTVSGYHVVDGTENVAKTVKADDTDTDSSITITYDTDENPVPTPVNPTPTPTPNNNGDHGNGANGSNNNNSNGGFKVPSAVLPSTNGDNSGQSVNTKHSQYVAGILPSTAKRTEKFAVPATFLSVTTASLALFFTRSKKNEQ</sequence>